<feature type="region of interest" description="Disordered" evidence="2">
    <location>
        <begin position="1157"/>
        <end position="1186"/>
    </location>
</feature>
<protein>
    <recommendedName>
        <fullName evidence="3">JmjC domain-containing protein</fullName>
    </recommendedName>
</protein>
<feature type="compositionally biased region" description="Polar residues" evidence="2">
    <location>
        <begin position="918"/>
        <end position="929"/>
    </location>
</feature>
<feature type="compositionally biased region" description="Polar residues" evidence="2">
    <location>
        <begin position="842"/>
        <end position="857"/>
    </location>
</feature>
<proteinExistence type="predicted"/>
<feature type="region of interest" description="Disordered" evidence="2">
    <location>
        <begin position="1299"/>
        <end position="1522"/>
    </location>
</feature>
<evidence type="ECO:0000259" key="3">
    <source>
        <dbReference type="PROSITE" id="PS51184"/>
    </source>
</evidence>
<feature type="compositionally biased region" description="Basic and acidic residues" evidence="2">
    <location>
        <begin position="1395"/>
        <end position="1411"/>
    </location>
</feature>
<feature type="compositionally biased region" description="Polar residues" evidence="2">
    <location>
        <begin position="1360"/>
        <end position="1369"/>
    </location>
</feature>
<evidence type="ECO:0000256" key="1">
    <source>
        <dbReference type="SAM" id="Coils"/>
    </source>
</evidence>
<dbReference type="SUPFAM" id="SSF51197">
    <property type="entry name" value="Clavaminate synthase-like"/>
    <property type="match status" value="1"/>
</dbReference>
<feature type="compositionally biased region" description="Polar residues" evidence="2">
    <location>
        <begin position="759"/>
        <end position="777"/>
    </location>
</feature>
<keyword evidence="1" id="KW-0175">Coiled coil</keyword>
<evidence type="ECO:0000313" key="4">
    <source>
        <dbReference type="EMBL" id="KAJ3478446.1"/>
    </source>
</evidence>
<dbReference type="PROSITE" id="PS51184">
    <property type="entry name" value="JMJC"/>
    <property type="match status" value="1"/>
</dbReference>
<organism evidence="4 5">
    <name type="scientific">Meripilus lineatus</name>
    <dbReference type="NCBI Taxonomy" id="2056292"/>
    <lineage>
        <taxon>Eukaryota</taxon>
        <taxon>Fungi</taxon>
        <taxon>Dikarya</taxon>
        <taxon>Basidiomycota</taxon>
        <taxon>Agaricomycotina</taxon>
        <taxon>Agaricomycetes</taxon>
        <taxon>Polyporales</taxon>
        <taxon>Meripilaceae</taxon>
        <taxon>Meripilus</taxon>
    </lineage>
</organism>
<feature type="compositionally biased region" description="Low complexity" evidence="2">
    <location>
        <begin position="1264"/>
        <end position="1275"/>
    </location>
</feature>
<feature type="region of interest" description="Disordered" evidence="2">
    <location>
        <begin position="1254"/>
        <end position="1275"/>
    </location>
</feature>
<dbReference type="EMBL" id="JANAWD010000510">
    <property type="protein sequence ID" value="KAJ3478446.1"/>
    <property type="molecule type" value="Genomic_DNA"/>
</dbReference>
<feature type="region of interest" description="Disordered" evidence="2">
    <location>
        <begin position="681"/>
        <end position="946"/>
    </location>
</feature>
<feature type="compositionally biased region" description="Acidic residues" evidence="2">
    <location>
        <begin position="696"/>
        <end position="708"/>
    </location>
</feature>
<feature type="compositionally biased region" description="Basic and acidic residues" evidence="2">
    <location>
        <begin position="1498"/>
        <end position="1514"/>
    </location>
</feature>
<dbReference type="Proteomes" id="UP001212997">
    <property type="component" value="Unassembled WGS sequence"/>
</dbReference>
<feature type="compositionally biased region" description="Basic and acidic residues" evidence="2">
    <location>
        <begin position="1457"/>
        <end position="1468"/>
    </location>
</feature>
<feature type="compositionally biased region" description="Basic residues" evidence="2">
    <location>
        <begin position="715"/>
        <end position="741"/>
    </location>
</feature>
<comment type="caution">
    <text evidence="4">The sequence shown here is derived from an EMBL/GenBank/DDBJ whole genome shotgun (WGS) entry which is preliminary data.</text>
</comment>
<feature type="compositionally biased region" description="Polar residues" evidence="2">
    <location>
        <begin position="999"/>
        <end position="1033"/>
    </location>
</feature>
<sequence length="1522" mass="171151">MEEMRKRLLAGQKSPETEDVPQPVVRNLPIPPTSSSTSTRLELDSLKVASRNFQLIKRISANSPQLPVEIRNSEQKGIPLVIEGWHERPTWSKDIFSVDFLLDKFKDSPITVRDVENRVDVQMPFDTFISQSRSPQPDEGNGPLYGKDAHCPREWVQWLLSSNTLPDIVRPGAINDTLQFLGNNESVETLMCYLGSDGTFTPCHKDICASTGHNLMCYTENGGSSIWFMTASEDAPIVGQYFQESLKKELDWEVHYANVEEFARAPFPVYITEQKLGDFVLVPPRSCHQVMNQGGLTIKTAWSRMTVEGLRIALRHELPVYQRVCRPEQYRIKNTIYRSLLWFTERVRTLPSRSKSRNDLIANLLTLVQIFDFVLAHEFTSSHASLPHVLGPGTSSNQASTATSSHCLQPTLNHRRHSESHIYIDHFMCDFCGADIFQSFFECRKCVRSSEGDKLSIGDGLLICPSCYVTGRTCRCGHMQAAQVRPFEDLFQARQAGWDTVWPVLEKKPENLKLMDFDKVFKREFAPTFHAAFQLLQYRNSNDETIVQTCKLKGKAHQIPCAAALPCQKCPEVETYCFECILLKFQIHSAEALTVKLKEKEDGDGEWHSRHHYTSHWSKDRRGFLKFELRNQKSGVEPVHHYQLTHIVQQFKSCKPTNPEFTNPGWYDKSTTIEIEEVIEIEADGPKSDIDGDHDAESDDTKEEDGSGDDYKPAGNRRSRSTVKQGRARRKDSDHRPRKRPRLEPKMGRNRMGAYEGYRTSQTAAAPPSISIQTAPTQAPDMSPTRRSSLATLANSSSPSSTLHKTRASASQYVFDGVELPARTPSTSGTRRSSTAAPSSSQTMRSTPAKPTSMNRRSSISSVKSIGGGGGNLAETLNAANKKQSMSNASTNILSTSSTLRRRNESPESPSPRRLTRARSSSRGGAQQTSKRRRLSENPASSGFNGTYHDIVVPVHTSPEPCDLPLTQPLPPTFKATIPKPKRPAPPGIPQYELDIHSSEPSNPRQSGNSLSAPSTTRGNSRKANNQTASHEPTSVPPSPSVSHSIPRVVSSSLDARIMPPPPPPARNPDMIPLKSIMDSYFALETNQKESATIQAQNYRQFERRLDEHDARFVPREEHEAALKSIEELKAQVQELSQENAVARKFESDLAQLRSEMESRLDTRKSRIQKYSKAPNDQDNPPTMSSEQATKLFTDLFEKHKEAMQLQLQNGNNGSRTDEITAQKVDEHIKAKLNDSQLATILVPIINGAIAQQQQQHAPPYRGNPFPRFYNNNYFRQPNFAPRGFHPGRRHYITNYTKQQQDRDGNMNMHDNQNDGHFLQRNFDTRPKAPFEPNPQNGLHPGDGGGNGNGGSYQPFYHPSNFQNPSNFRDYNYRNNHRSRFNQPDSPNRQRRRSGAHDSQFHDDDEQDRRSSGSSSHTQGNDEVDQEQDHQRRENGNGPMGHDHGRGRGRTQTPLFARDDLSRRDERSVSPANWEDSYDHDAVPPEVSTSTRNSPASDSDHTAVDKGVGEEGARSPRTLSGS</sequence>
<dbReference type="Pfam" id="PF02373">
    <property type="entry name" value="JmjC"/>
    <property type="match status" value="1"/>
</dbReference>
<feature type="compositionally biased region" description="Polar residues" evidence="2">
    <location>
        <begin position="1175"/>
        <end position="1186"/>
    </location>
</feature>
<feature type="compositionally biased region" description="Polar residues" evidence="2">
    <location>
        <begin position="878"/>
        <end position="899"/>
    </location>
</feature>
<dbReference type="SMART" id="SM00558">
    <property type="entry name" value="JmjC"/>
    <property type="match status" value="1"/>
</dbReference>
<reference evidence="4" key="1">
    <citation type="submission" date="2022-07" db="EMBL/GenBank/DDBJ databases">
        <title>Genome Sequence of Physisporinus lineatus.</title>
        <authorList>
            <person name="Buettner E."/>
        </authorList>
    </citation>
    <scope>NUCLEOTIDE SEQUENCE</scope>
    <source>
        <strain evidence="4">VT162</strain>
    </source>
</reference>
<name>A0AAD5UV67_9APHY</name>
<feature type="domain" description="JmjC" evidence="3">
    <location>
        <begin position="152"/>
        <end position="321"/>
    </location>
</feature>
<accession>A0AAD5UV67</accession>
<gene>
    <name evidence="4" type="ORF">NLI96_g9751</name>
</gene>
<feature type="coiled-coil region" evidence="1">
    <location>
        <begin position="1116"/>
        <end position="1156"/>
    </location>
</feature>
<feature type="compositionally biased region" description="Gly residues" evidence="2">
    <location>
        <begin position="1341"/>
        <end position="1351"/>
    </location>
</feature>
<feature type="region of interest" description="Disordered" evidence="2">
    <location>
        <begin position="959"/>
        <end position="1046"/>
    </location>
</feature>
<feature type="compositionally biased region" description="Low complexity" evidence="2">
    <location>
        <begin position="821"/>
        <end position="841"/>
    </location>
</feature>
<evidence type="ECO:0000256" key="2">
    <source>
        <dbReference type="SAM" id="MobiDB-lite"/>
    </source>
</evidence>
<feature type="region of interest" description="Disordered" evidence="2">
    <location>
        <begin position="1"/>
        <end position="37"/>
    </location>
</feature>
<feature type="compositionally biased region" description="Basic and acidic residues" evidence="2">
    <location>
        <begin position="684"/>
        <end position="695"/>
    </location>
</feature>
<keyword evidence="5" id="KW-1185">Reference proteome</keyword>
<feature type="compositionally biased region" description="Polar residues" evidence="2">
    <location>
        <begin position="1412"/>
        <end position="1421"/>
    </location>
</feature>
<evidence type="ECO:0000313" key="5">
    <source>
        <dbReference type="Proteomes" id="UP001212997"/>
    </source>
</evidence>
<feature type="compositionally biased region" description="Polar residues" evidence="2">
    <location>
        <begin position="1487"/>
        <end position="1497"/>
    </location>
</feature>
<feature type="compositionally biased region" description="Polar residues" evidence="2">
    <location>
        <begin position="785"/>
        <end position="812"/>
    </location>
</feature>
<dbReference type="Gene3D" id="2.60.120.650">
    <property type="entry name" value="Cupin"/>
    <property type="match status" value="1"/>
</dbReference>
<dbReference type="InterPro" id="IPR003347">
    <property type="entry name" value="JmjC_dom"/>
</dbReference>
<feature type="compositionally biased region" description="Basic and acidic residues" evidence="2">
    <location>
        <begin position="1427"/>
        <end position="1446"/>
    </location>
</feature>